<dbReference type="OrthoDB" id="338670at2157"/>
<evidence type="ECO:0000313" key="3">
    <source>
        <dbReference type="Proteomes" id="UP000054387"/>
    </source>
</evidence>
<feature type="region of interest" description="Disordered" evidence="1">
    <location>
        <begin position="42"/>
        <end position="64"/>
    </location>
</feature>
<gene>
    <name evidence="2" type="ORF">AUR64_10600</name>
</gene>
<evidence type="ECO:0000256" key="1">
    <source>
        <dbReference type="SAM" id="MobiDB-lite"/>
    </source>
</evidence>
<reference evidence="2 3" key="1">
    <citation type="submission" date="2015-12" db="EMBL/GenBank/DDBJ databases">
        <title>Haloprofundus marisrubri gen. nov., sp. nov., an extremely halophilic archaeon isolated from the Discovery deep brine-seawater interface in the Red Sea.</title>
        <authorList>
            <person name="Zhang G."/>
            <person name="Stingl U."/>
            <person name="Rashid M."/>
        </authorList>
    </citation>
    <scope>NUCLEOTIDE SEQUENCE [LARGE SCALE GENOMIC DNA]</scope>
    <source>
        <strain evidence="2 3">SB9</strain>
    </source>
</reference>
<dbReference type="Proteomes" id="UP000054387">
    <property type="component" value="Unassembled WGS sequence"/>
</dbReference>
<dbReference type="EMBL" id="LOPU01000018">
    <property type="protein sequence ID" value="KTG10043.1"/>
    <property type="molecule type" value="Genomic_DNA"/>
</dbReference>
<name>A0A0W1R9P5_9EURY</name>
<organism evidence="2 3">
    <name type="scientific">Haloprofundus marisrubri</name>
    <dbReference type="NCBI Taxonomy" id="1514971"/>
    <lineage>
        <taxon>Archaea</taxon>
        <taxon>Methanobacteriati</taxon>
        <taxon>Methanobacteriota</taxon>
        <taxon>Stenosarchaea group</taxon>
        <taxon>Halobacteria</taxon>
        <taxon>Halobacteriales</taxon>
        <taxon>Haloferacaceae</taxon>
        <taxon>Haloprofundus</taxon>
    </lineage>
</organism>
<protein>
    <submittedName>
        <fullName evidence="2">Uncharacterized protein</fullName>
    </submittedName>
</protein>
<sequence length="64" mass="6671">MGFEWVAYFECSACGTAERADVIEYDCFGYAVCPACGHETGPLASANSNTSVNVGVDGDSRTAP</sequence>
<comment type="caution">
    <text evidence="2">The sequence shown here is derived from an EMBL/GenBank/DDBJ whole genome shotgun (WGS) entry which is preliminary data.</text>
</comment>
<proteinExistence type="predicted"/>
<dbReference type="RefSeq" id="WP_058581398.1">
    <property type="nucleotide sequence ID" value="NZ_LOPU01000018.1"/>
</dbReference>
<accession>A0A0W1R9P5</accession>
<keyword evidence="3" id="KW-1185">Reference proteome</keyword>
<dbReference type="STRING" id="1514971.AUR64_10600"/>
<dbReference type="AlphaFoldDB" id="A0A0W1R9P5"/>
<evidence type="ECO:0000313" key="2">
    <source>
        <dbReference type="EMBL" id="KTG10043.1"/>
    </source>
</evidence>